<name>A0A067PAZ5_9AGAM</name>
<evidence type="ECO:0000313" key="2">
    <source>
        <dbReference type="Proteomes" id="UP000027265"/>
    </source>
</evidence>
<feature type="non-terminal residue" evidence="1">
    <location>
        <position position="1"/>
    </location>
</feature>
<dbReference type="AlphaFoldDB" id="A0A067PAZ5"/>
<dbReference type="EMBL" id="KL197742">
    <property type="protein sequence ID" value="KDQ52098.1"/>
    <property type="molecule type" value="Genomic_DNA"/>
</dbReference>
<gene>
    <name evidence="1" type="ORF">JAAARDRAFT_90614</name>
</gene>
<feature type="non-terminal residue" evidence="1">
    <location>
        <position position="55"/>
    </location>
</feature>
<keyword evidence="2" id="KW-1185">Reference proteome</keyword>
<sequence length="55" mass="6530">WHCTDCFAQPLLCSKCCWNRHQHLPYHCVECWMGEFFQPAWLSSLSVEIHLGHRG</sequence>
<protein>
    <recommendedName>
        <fullName evidence="3">CxC2-like cysteine cluster KDZ transposase-associated domain-containing protein</fullName>
    </recommendedName>
</protein>
<dbReference type="HOGENOM" id="CLU_161759_1_1_1"/>
<dbReference type="Proteomes" id="UP000027265">
    <property type="component" value="Unassembled WGS sequence"/>
</dbReference>
<evidence type="ECO:0008006" key="3">
    <source>
        <dbReference type="Google" id="ProtNLM"/>
    </source>
</evidence>
<dbReference type="OrthoDB" id="3004525at2759"/>
<accession>A0A067PAZ5</accession>
<organism evidence="1 2">
    <name type="scientific">Jaapia argillacea MUCL 33604</name>
    <dbReference type="NCBI Taxonomy" id="933084"/>
    <lineage>
        <taxon>Eukaryota</taxon>
        <taxon>Fungi</taxon>
        <taxon>Dikarya</taxon>
        <taxon>Basidiomycota</taxon>
        <taxon>Agaricomycotina</taxon>
        <taxon>Agaricomycetes</taxon>
        <taxon>Agaricomycetidae</taxon>
        <taxon>Jaapiales</taxon>
        <taxon>Jaapiaceae</taxon>
        <taxon>Jaapia</taxon>
    </lineage>
</organism>
<reference evidence="2" key="1">
    <citation type="journal article" date="2014" name="Proc. Natl. Acad. Sci. U.S.A.">
        <title>Extensive sampling of basidiomycete genomes demonstrates inadequacy of the white-rot/brown-rot paradigm for wood decay fungi.</title>
        <authorList>
            <person name="Riley R."/>
            <person name="Salamov A.A."/>
            <person name="Brown D.W."/>
            <person name="Nagy L.G."/>
            <person name="Floudas D."/>
            <person name="Held B.W."/>
            <person name="Levasseur A."/>
            <person name="Lombard V."/>
            <person name="Morin E."/>
            <person name="Otillar R."/>
            <person name="Lindquist E.A."/>
            <person name="Sun H."/>
            <person name="LaButti K.M."/>
            <person name="Schmutz J."/>
            <person name="Jabbour D."/>
            <person name="Luo H."/>
            <person name="Baker S.E."/>
            <person name="Pisabarro A.G."/>
            <person name="Walton J.D."/>
            <person name="Blanchette R.A."/>
            <person name="Henrissat B."/>
            <person name="Martin F."/>
            <person name="Cullen D."/>
            <person name="Hibbett D.S."/>
            <person name="Grigoriev I.V."/>
        </authorList>
    </citation>
    <scope>NUCLEOTIDE SEQUENCE [LARGE SCALE GENOMIC DNA]</scope>
    <source>
        <strain evidence="2">MUCL 33604</strain>
    </source>
</reference>
<dbReference type="InParanoid" id="A0A067PAZ5"/>
<proteinExistence type="predicted"/>
<evidence type="ECO:0000313" key="1">
    <source>
        <dbReference type="EMBL" id="KDQ52098.1"/>
    </source>
</evidence>